<keyword evidence="6 10" id="KW-1133">Transmembrane helix</keyword>
<name>Q12MS6_SHEDO</name>
<dbReference type="KEGG" id="sdn:Sden_1967"/>
<comment type="subcellular location">
    <subcellularLocation>
        <location evidence="1">Membrane</location>
        <topology evidence="1">Multi-pass membrane protein</topology>
    </subcellularLocation>
</comment>
<feature type="transmembrane region" description="Helical" evidence="10">
    <location>
        <begin position="209"/>
        <end position="227"/>
    </location>
</feature>
<sequence length="365" mass="40340">MAHQDLPQSHSHPKPHSQEAEPAQADKGITDHSQRNTGSHSHNAKHSKKHKHSHSHQHGDFTDMSSNRIGWAFVLNVSFTIIEFIGGWLTNSTAIMADAVHDLGDSLSIGSAWVLNKLSNKQANRKFSYGYKRFSLLGALINGLVLVLGSVWVLTEAIPRLSSPQMPVTEGMFVLAIFGIMVNGVAAYKLSSGTSINERVLNWHLLEDVLGWVAVLIVSVVLMFVEWPILDPILSILFTLFILVNVLKNLTQTLQIFLQAVPDTQQQQQIQQALVTLDAVDSLHHLHFWSLDGEQHVLTAHIVLAHELTPTAQLNLKQQIAVTLAPYKLSHTNIELEMPDETCRDGDTSESRGSVGTHDGASIRD</sequence>
<protein>
    <submittedName>
        <fullName evidence="13">Cation diffusion facilitator family transporter</fullName>
    </submittedName>
</protein>
<keyword evidence="3" id="KW-0813">Transport</keyword>
<evidence type="ECO:0000256" key="8">
    <source>
        <dbReference type="ARBA" id="ARBA00023136"/>
    </source>
</evidence>
<feature type="region of interest" description="Disordered" evidence="9">
    <location>
        <begin position="1"/>
        <end position="61"/>
    </location>
</feature>
<dbReference type="RefSeq" id="WP_011496406.1">
    <property type="nucleotide sequence ID" value="NC_007954.1"/>
</dbReference>
<evidence type="ECO:0000256" key="3">
    <source>
        <dbReference type="ARBA" id="ARBA00022448"/>
    </source>
</evidence>
<feature type="transmembrane region" description="Helical" evidence="10">
    <location>
        <begin position="69"/>
        <end position="89"/>
    </location>
</feature>
<dbReference type="Proteomes" id="UP000001982">
    <property type="component" value="Chromosome"/>
</dbReference>
<feature type="transmembrane region" description="Helical" evidence="10">
    <location>
        <begin position="166"/>
        <end position="188"/>
    </location>
</feature>
<evidence type="ECO:0000256" key="10">
    <source>
        <dbReference type="SAM" id="Phobius"/>
    </source>
</evidence>
<evidence type="ECO:0000256" key="7">
    <source>
        <dbReference type="ARBA" id="ARBA00023065"/>
    </source>
</evidence>
<dbReference type="InterPro" id="IPR027469">
    <property type="entry name" value="Cation_efflux_TMD_sf"/>
</dbReference>
<feature type="compositionally biased region" description="Basic and acidic residues" evidence="9">
    <location>
        <begin position="341"/>
        <end position="350"/>
    </location>
</feature>
<evidence type="ECO:0000256" key="5">
    <source>
        <dbReference type="ARBA" id="ARBA00022906"/>
    </source>
</evidence>
<keyword evidence="7" id="KW-0406">Ion transport</keyword>
<dbReference type="STRING" id="318161.Sden_1967"/>
<dbReference type="InterPro" id="IPR002524">
    <property type="entry name" value="Cation_efflux"/>
</dbReference>
<dbReference type="Pfam" id="PF01545">
    <property type="entry name" value="Cation_efflux"/>
    <property type="match status" value="1"/>
</dbReference>
<evidence type="ECO:0000256" key="6">
    <source>
        <dbReference type="ARBA" id="ARBA00022989"/>
    </source>
</evidence>
<dbReference type="InterPro" id="IPR027470">
    <property type="entry name" value="Cation_efflux_CTD"/>
</dbReference>
<reference evidence="13 14" key="1">
    <citation type="submission" date="2006-03" db="EMBL/GenBank/DDBJ databases">
        <title>Complete sequence of Shewanella denitrificans OS217.</title>
        <authorList>
            <consortium name="US DOE Joint Genome Institute"/>
            <person name="Copeland A."/>
            <person name="Lucas S."/>
            <person name="Lapidus A."/>
            <person name="Barry K."/>
            <person name="Detter J.C."/>
            <person name="Glavina del Rio T."/>
            <person name="Hammon N."/>
            <person name="Israni S."/>
            <person name="Dalin E."/>
            <person name="Tice H."/>
            <person name="Pitluck S."/>
            <person name="Brettin T."/>
            <person name="Bruce D."/>
            <person name="Han C."/>
            <person name="Tapia R."/>
            <person name="Gilna P."/>
            <person name="Kiss H."/>
            <person name="Schmutz J."/>
            <person name="Larimer F."/>
            <person name="Land M."/>
            <person name="Hauser L."/>
            <person name="Kyrpides N."/>
            <person name="Lykidis A."/>
            <person name="Richardson P."/>
        </authorList>
    </citation>
    <scope>NUCLEOTIDE SEQUENCE [LARGE SCALE GENOMIC DNA]</scope>
    <source>
        <strain evidence="14">OS217 / ATCC BAA-1090 / DSM 15013</strain>
    </source>
</reference>
<evidence type="ECO:0000259" key="12">
    <source>
        <dbReference type="Pfam" id="PF16916"/>
    </source>
</evidence>
<dbReference type="InterPro" id="IPR050681">
    <property type="entry name" value="CDF/SLC30A"/>
</dbReference>
<dbReference type="HOGENOM" id="CLU_013430_0_0_6"/>
<evidence type="ECO:0000256" key="4">
    <source>
        <dbReference type="ARBA" id="ARBA00022692"/>
    </source>
</evidence>
<feature type="compositionally biased region" description="Polar residues" evidence="9">
    <location>
        <begin position="1"/>
        <end position="10"/>
    </location>
</feature>
<dbReference type="NCBIfam" id="TIGR01297">
    <property type="entry name" value="CDF"/>
    <property type="match status" value="1"/>
</dbReference>
<keyword evidence="14" id="KW-1185">Reference proteome</keyword>
<gene>
    <name evidence="13" type="ordered locus">Sden_1967</name>
</gene>
<comment type="similarity">
    <text evidence="2">Belongs to the cation diffusion facilitator (CDF) transporter (TC 2.A.4) family. SLC30A subfamily.</text>
</comment>
<dbReference type="AlphaFoldDB" id="Q12MS6"/>
<proteinExistence type="inferred from homology"/>
<keyword evidence="8 10" id="KW-0472">Membrane</keyword>
<evidence type="ECO:0000256" key="9">
    <source>
        <dbReference type="SAM" id="MobiDB-lite"/>
    </source>
</evidence>
<dbReference type="GO" id="GO:0005886">
    <property type="term" value="C:plasma membrane"/>
    <property type="evidence" value="ECO:0007669"/>
    <property type="project" value="TreeGrafter"/>
</dbReference>
<keyword evidence="5" id="KW-0864">Zinc transport</keyword>
<accession>Q12MS6</accession>
<evidence type="ECO:0000256" key="2">
    <source>
        <dbReference type="ARBA" id="ARBA00008873"/>
    </source>
</evidence>
<dbReference type="EMBL" id="CP000302">
    <property type="protein sequence ID" value="ABE55250.1"/>
    <property type="molecule type" value="Genomic_DNA"/>
</dbReference>
<dbReference type="GO" id="GO:0005385">
    <property type="term" value="F:zinc ion transmembrane transporter activity"/>
    <property type="evidence" value="ECO:0007669"/>
    <property type="project" value="TreeGrafter"/>
</dbReference>
<feature type="domain" description="Cation efflux protein cytoplasmic" evidence="12">
    <location>
        <begin position="262"/>
        <end position="309"/>
    </location>
</feature>
<dbReference type="Gene3D" id="1.20.1510.10">
    <property type="entry name" value="Cation efflux protein transmembrane domain"/>
    <property type="match status" value="1"/>
</dbReference>
<evidence type="ECO:0000259" key="11">
    <source>
        <dbReference type="Pfam" id="PF01545"/>
    </source>
</evidence>
<dbReference type="Pfam" id="PF16916">
    <property type="entry name" value="ZT_dimer"/>
    <property type="match status" value="1"/>
</dbReference>
<evidence type="ECO:0000256" key="1">
    <source>
        <dbReference type="ARBA" id="ARBA00004141"/>
    </source>
</evidence>
<organism evidence="13 14">
    <name type="scientific">Shewanella denitrificans (strain OS217 / ATCC BAA-1090 / DSM 15013)</name>
    <dbReference type="NCBI Taxonomy" id="318161"/>
    <lineage>
        <taxon>Bacteria</taxon>
        <taxon>Pseudomonadati</taxon>
        <taxon>Pseudomonadota</taxon>
        <taxon>Gammaproteobacteria</taxon>
        <taxon>Alteromonadales</taxon>
        <taxon>Shewanellaceae</taxon>
        <taxon>Shewanella</taxon>
    </lineage>
</organism>
<dbReference type="eggNOG" id="COG1230">
    <property type="taxonomic scope" value="Bacteria"/>
</dbReference>
<evidence type="ECO:0000313" key="13">
    <source>
        <dbReference type="EMBL" id="ABE55250.1"/>
    </source>
</evidence>
<dbReference type="PANTHER" id="PTHR11562:SF17">
    <property type="entry name" value="RE54080P-RELATED"/>
    <property type="match status" value="1"/>
</dbReference>
<dbReference type="InterPro" id="IPR058533">
    <property type="entry name" value="Cation_efflux_TM"/>
</dbReference>
<dbReference type="PANTHER" id="PTHR11562">
    <property type="entry name" value="CATION EFFLUX PROTEIN/ ZINC TRANSPORTER"/>
    <property type="match status" value="1"/>
</dbReference>
<keyword evidence="5" id="KW-0862">Zinc</keyword>
<feature type="transmembrane region" description="Helical" evidence="10">
    <location>
        <begin position="233"/>
        <end position="250"/>
    </location>
</feature>
<feature type="region of interest" description="Disordered" evidence="9">
    <location>
        <begin position="338"/>
        <end position="365"/>
    </location>
</feature>
<feature type="transmembrane region" description="Helical" evidence="10">
    <location>
        <begin position="134"/>
        <end position="154"/>
    </location>
</feature>
<evidence type="ECO:0000313" key="14">
    <source>
        <dbReference type="Proteomes" id="UP000001982"/>
    </source>
</evidence>
<dbReference type="SUPFAM" id="SSF161111">
    <property type="entry name" value="Cation efflux protein transmembrane domain-like"/>
    <property type="match status" value="1"/>
</dbReference>
<keyword evidence="4 10" id="KW-0812">Transmembrane</keyword>
<feature type="compositionally biased region" description="Basic residues" evidence="9">
    <location>
        <begin position="42"/>
        <end position="56"/>
    </location>
</feature>
<feature type="domain" description="Cation efflux protein transmembrane" evidence="11">
    <location>
        <begin position="72"/>
        <end position="257"/>
    </location>
</feature>